<keyword evidence="3" id="KW-1185">Reference proteome</keyword>
<name>A0AAW1TVM5_9CUCU</name>
<dbReference type="Proteomes" id="UP001431783">
    <property type="component" value="Unassembled WGS sequence"/>
</dbReference>
<evidence type="ECO:0000313" key="2">
    <source>
        <dbReference type="EMBL" id="KAK9871214.1"/>
    </source>
</evidence>
<organism evidence="2 3">
    <name type="scientific">Henosepilachna vigintioctopunctata</name>
    <dbReference type="NCBI Taxonomy" id="420089"/>
    <lineage>
        <taxon>Eukaryota</taxon>
        <taxon>Metazoa</taxon>
        <taxon>Ecdysozoa</taxon>
        <taxon>Arthropoda</taxon>
        <taxon>Hexapoda</taxon>
        <taxon>Insecta</taxon>
        <taxon>Pterygota</taxon>
        <taxon>Neoptera</taxon>
        <taxon>Endopterygota</taxon>
        <taxon>Coleoptera</taxon>
        <taxon>Polyphaga</taxon>
        <taxon>Cucujiformia</taxon>
        <taxon>Coccinelloidea</taxon>
        <taxon>Coccinellidae</taxon>
        <taxon>Epilachninae</taxon>
        <taxon>Epilachnini</taxon>
        <taxon>Henosepilachna</taxon>
    </lineage>
</organism>
<gene>
    <name evidence="2" type="ORF">WA026_011491</name>
</gene>
<dbReference type="AlphaFoldDB" id="A0AAW1TVM5"/>
<comment type="caution">
    <text evidence="2">The sequence shown here is derived from an EMBL/GenBank/DDBJ whole genome shotgun (WGS) entry which is preliminary data.</text>
</comment>
<evidence type="ECO:0000256" key="1">
    <source>
        <dbReference type="SAM" id="SignalP"/>
    </source>
</evidence>
<dbReference type="SUPFAM" id="SSF57603">
    <property type="entry name" value="FnI-like domain"/>
    <property type="match status" value="1"/>
</dbReference>
<feature type="signal peptide" evidence="1">
    <location>
        <begin position="1"/>
        <end position="21"/>
    </location>
</feature>
<evidence type="ECO:0000313" key="3">
    <source>
        <dbReference type="Proteomes" id="UP001431783"/>
    </source>
</evidence>
<dbReference type="EMBL" id="JARQZJ010000005">
    <property type="protein sequence ID" value="KAK9871214.1"/>
    <property type="molecule type" value="Genomic_DNA"/>
</dbReference>
<keyword evidence="1" id="KW-0732">Signal</keyword>
<reference evidence="2 3" key="1">
    <citation type="submission" date="2023-03" db="EMBL/GenBank/DDBJ databases">
        <title>Genome insight into feeding habits of ladybird beetles.</title>
        <authorList>
            <person name="Li H.-S."/>
            <person name="Huang Y.-H."/>
            <person name="Pang H."/>
        </authorList>
    </citation>
    <scope>NUCLEOTIDE SEQUENCE [LARGE SCALE GENOMIC DNA]</scope>
    <source>
        <strain evidence="2">SYSU_2023b</strain>
        <tissue evidence="2">Whole body</tissue>
    </source>
</reference>
<evidence type="ECO:0008006" key="4">
    <source>
        <dbReference type="Google" id="ProtNLM"/>
    </source>
</evidence>
<feature type="chain" id="PRO_5044024987" description="VWFC domain-containing protein" evidence="1">
    <location>
        <begin position="22"/>
        <end position="260"/>
    </location>
</feature>
<accession>A0AAW1TVM5</accession>
<protein>
    <recommendedName>
        <fullName evidence="4">VWFC domain-containing protein</fullName>
    </recommendedName>
</protein>
<proteinExistence type="predicted"/>
<sequence length="260" mass="29233">MKSAVLISIFVFSSIFEGGLGADPVGYFYKEMGCTKNDGKVINYNCPDFTQNTTCYFKNEILKPGERLDRELLKGSCNADCSCSLDGQLTCARYDCWFQIKPGCSLYKYSLDSCCPVGSVCDTPAECVVDGKTHKEGQHIYPKDTCDICVCDKDFKQEAPFCRPRKCMDQANNQYEVKRNGAPVFFKNENCCPNTWTMDEGEKIIKLNPEAPTDSKLFCKFGDRKVQLGHGFEKSVKPYGEVVPLRCECTAPPFVICREK</sequence>